<organism evidence="5 6">
    <name type="scientific">Paraburkholderia piptadeniae</name>
    <dbReference type="NCBI Taxonomy" id="1701573"/>
    <lineage>
        <taxon>Bacteria</taxon>
        <taxon>Pseudomonadati</taxon>
        <taxon>Pseudomonadota</taxon>
        <taxon>Betaproteobacteria</taxon>
        <taxon>Burkholderiales</taxon>
        <taxon>Burkholderiaceae</taxon>
        <taxon>Paraburkholderia</taxon>
    </lineage>
</organism>
<gene>
    <name evidence="5" type="ORF">BN2476_100053</name>
</gene>
<dbReference type="FunFam" id="1.10.10.10:FF:000186">
    <property type="entry name" value="AsnC family transcriptional regulator"/>
    <property type="match status" value="1"/>
</dbReference>
<dbReference type="GO" id="GO:0043200">
    <property type="term" value="P:response to amino acid"/>
    <property type="evidence" value="ECO:0007669"/>
    <property type="project" value="TreeGrafter"/>
</dbReference>
<dbReference type="Gene3D" id="1.10.10.10">
    <property type="entry name" value="Winged helix-like DNA-binding domain superfamily/Winged helix DNA-binding domain"/>
    <property type="match status" value="1"/>
</dbReference>
<dbReference type="GO" id="GO:0005829">
    <property type="term" value="C:cytosol"/>
    <property type="evidence" value="ECO:0007669"/>
    <property type="project" value="TreeGrafter"/>
</dbReference>
<dbReference type="InterPro" id="IPR019887">
    <property type="entry name" value="Tscrpt_reg_AsnC/Lrp_C"/>
</dbReference>
<dbReference type="SUPFAM" id="SSF46785">
    <property type="entry name" value="Winged helix' DNA-binding domain"/>
    <property type="match status" value="1"/>
</dbReference>
<dbReference type="PANTHER" id="PTHR30154">
    <property type="entry name" value="LEUCINE-RESPONSIVE REGULATORY PROTEIN"/>
    <property type="match status" value="1"/>
</dbReference>
<name>A0A1N7RPS5_9BURK</name>
<dbReference type="InterPro" id="IPR019888">
    <property type="entry name" value="Tscrpt_reg_AsnC-like"/>
</dbReference>
<dbReference type="Proteomes" id="UP000195569">
    <property type="component" value="Unassembled WGS sequence"/>
</dbReference>
<dbReference type="InterPro" id="IPR000485">
    <property type="entry name" value="AsnC-type_HTH_dom"/>
</dbReference>
<evidence type="ECO:0000313" key="5">
    <source>
        <dbReference type="EMBL" id="SIT36711.1"/>
    </source>
</evidence>
<dbReference type="InterPro" id="IPR036388">
    <property type="entry name" value="WH-like_DNA-bd_sf"/>
</dbReference>
<evidence type="ECO:0000313" key="6">
    <source>
        <dbReference type="Proteomes" id="UP000195569"/>
    </source>
</evidence>
<keyword evidence="2" id="KW-0238">DNA-binding</keyword>
<protein>
    <submittedName>
        <fullName evidence="5">Bkd operon transcriptional regulator (Modular protein)</fullName>
    </submittedName>
</protein>
<dbReference type="SMART" id="SM00344">
    <property type="entry name" value="HTH_ASNC"/>
    <property type="match status" value="1"/>
</dbReference>
<dbReference type="PRINTS" id="PR00033">
    <property type="entry name" value="HTHASNC"/>
</dbReference>
<dbReference type="InterPro" id="IPR011991">
    <property type="entry name" value="ArsR-like_HTH"/>
</dbReference>
<evidence type="ECO:0000259" key="4">
    <source>
        <dbReference type="PROSITE" id="PS50956"/>
    </source>
</evidence>
<reference evidence="5" key="1">
    <citation type="submission" date="2016-12" db="EMBL/GenBank/DDBJ databases">
        <authorList>
            <person name="Moulin L."/>
        </authorList>
    </citation>
    <scope>NUCLEOTIDE SEQUENCE [LARGE SCALE GENOMIC DNA]</scope>
    <source>
        <strain evidence="5">STM 7183</strain>
    </source>
</reference>
<dbReference type="GO" id="GO:0043565">
    <property type="term" value="F:sequence-specific DNA binding"/>
    <property type="evidence" value="ECO:0007669"/>
    <property type="project" value="InterPro"/>
</dbReference>
<accession>A0A1N7RPS5</accession>
<sequence>MRRTPDRKSVGGQNRRFVLFIWNSVRHGRIIAYAKPTVKTIRLPIHQQASAAHMKLDSTDQRILRELRNDGRLSNAKLAERVGLSATPCWNRVRALEEAGVIEGYAALLNQKALGLPDTVIIEVKLAKHDERTLERFGEALADLPEVVEAFLVSGEYDYLIKVAVAGTEGYESFLRRKLYRLPGFQDSRSIFALRCLKRSVSVEP</sequence>
<comment type="caution">
    <text evidence="5">The sequence shown here is derived from an EMBL/GenBank/DDBJ whole genome shotgun (WGS) entry which is preliminary data.</text>
</comment>
<dbReference type="CDD" id="cd00090">
    <property type="entry name" value="HTH_ARSR"/>
    <property type="match status" value="1"/>
</dbReference>
<keyword evidence="1" id="KW-0805">Transcription regulation</keyword>
<evidence type="ECO:0000256" key="2">
    <source>
        <dbReference type="ARBA" id="ARBA00023125"/>
    </source>
</evidence>
<dbReference type="PROSITE" id="PS50956">
    <property type="entry name" value="HTH_ASNC_2"/>
    <property type="match status" value="1"/>
</dbReference>
<proteinExistence type="predicted"/>
<dbReference type="EMBL" id="CYGY02000010">
    <property type="protein sequence ID" value="SIT36711.1"/>
    <property type="molecule type" value="Genomic_DNA"/>
</dbReference>
<feature type="domain" description="HTH asnC-type" evidence="4">
    <location>
        <begin position="56"/>
        <end position="117"/>
    </location>
</feature>
<dbReference type="GO" id="GO:0006355">
    <property type="term" value="P:regulation of DNA-templated transcription"/>
    <property type="evidence" value="ECO:0007669"/>
    <property type="project" value="UniProtKB-ARBA"/>
</dbReference>
<dbReference type="Pfam" id="PF13412">
    <property type="entry name" value="HTH_24"/>
    <property type="match status" value="1"/>
</dbReference>
<dbReference type="InterPro" id="IPR011008">
    <property type="entry name" value="Dimeric_a/b-barrel"/>
</dbReference>
<dbReference type="InterPro" id="IPR036390">
    <property type="entry name" value="WH_DNA-bd_sf"/>
</dbReference>
<keyword evidence="6" id="KW-1185">Reference proteome</keyword>
<dbReference type="Pfam" id="PF01037">
    <property type="entry name" value="AsnC_trans_reg"/>
    <property type="match status" value="1"/>
</dbReference>
<dbReference type="PANTHER" id="PTHR30154:SF34">
    <property type="entry name" value="TRANSCRIPTIONAL REGULATOR AZLB"/>
    <property type="match status" value="1"/>
</dbReference>
<evidence type="ECO:0000256" key="1">
    <source>
        <dbReference type="ARBA" id="ARBA00023015"/>
    </source>
</evidence>
<keyword evidence="3" id="KW-0804">Transcription</keyword>
<dbReference type="SUPFAM" id="SSF54909">
    <property type="entry name" value="Dimeric alpha+beta barrel"/>
    <property type="match status" value="1"/>
</dbReference>
<evidence type="ECO:0000256" key="3">
    <source>
        <dbReference type="ARBA" id="ARBA00023163"/>
    </source>
</evidence>
<dbReference type="Gene3D" id="3.30.70.920">
    <property type="match status" value="1"/>
</dbReference>
<dbReference type="AlphaFoldDB" id="A0A1N7RPS5"/>